<dbReference type="RefSeq" id="WP_194181769.1">
    <property type="nucleotide sequence ID" value="NZ_JADGIK010000001.1"/>
</dbReference>
<comment type="caution">
    <text evidence="2">The sequence shown here is derived from an EMBL/GenBank/DDBJ whole genome shotgun (WGS) entry which is preliminary data.</text>
</comment>
<dbReference type="Proteomes" id="UP000608754">
    <property type="component" value="Unassembled WGS sequence"/>
</dbReference>
<reference evidence="2" key="1">
    <citation type="submission" date="2020-10" db="EMBL/GenBank/DDBJ databases">
        <authorList>
            <person name="Lu T."/>
            <person name="Wang Q."/>
            <person name="Han X."/>
        </authorList>
    </citation>
    <scope>NUCLEOTIDE SEQUENCE</scope>
    <source>
        <strain evidence="2">WQ 117</strain>
    </source>
</reference>
<evidence type="ECO:0008006" key="4">
    <source>
        <dbReference type="Google" id="ProtNLM"/>
    </source>
</evidence>
<keyword evidence="3" id="KW-1185">Reference proteome</keyword>
<protein>
    <recommendedName>
        <fullName evidence="4">DUF3575 domain-containing protein</fullName>
    </recommendedName>
</protein>
<feature type="chain" id="PRO_5035280342" description="DUF3575 domain-containing protein" evidence="1">
    <location>
        <begin position="19"/>
        <end position="175"/>
    </location>
</feature>
<feature type="signal peptide" evidence="1">
    <location>
        <begin position="1"/>
        <end position="18"/>
    </location>
</feature>
<proteinExistence type="predicted"/>
<sequence length="175" mass="19859">MKKTLLLIVIAFSQNSNAQQLENKYKIELGLQGVSVGTEVPISQKFLADINVGWGGITDFSDSGVSYEWSGNSNSIFARGQIRYYLNRERREAKGHSLKNNAGSFVAFQTKYYFSGVEEYEVGKYWLNELQFGQQLPLGNHIIFRYHVGIGNANDLDYNYNKFYPSVGFTVGYSF</sequence>
<dbReference type="EMBL" id="JADGIK010000001">
    <property type="protein sequence ID" value="MBF0596242.1"/>
    <property type="molecule type" value="Genomic_DNA"/>
</dbReference>
<dbReference type="AlphaFoldDB" id="A0A8J7FKZ9"/>
<name>A0A8J7FKZ9_9FLAO</name>
<organism evidence="2 3">
    <name type="scientific">Faecalibacter rhinopitheci</name>
    <dbReference type="NCBI Taxonomy" id="2779678"/>
    <lineage>
        <taxon>Bacteria</taxon>
        <taxon>Pseudomonadati</taxon>
        <taxon>Bacteroidota</taxon>
        <taxon>Flavobacteriia</taxon>
        <taxon>Flavobacteriales</taxon>
        <taxon>Weeksellaceae</taxon>
        <taxon>Faecalibacter</taxon>
    </lineage>
</organism>
<keyword evidence="1" id="KW-0732">Signal</keyword>
<gene>
    <name evidence="2" type="ORF">IM532_01985</name>
</gene>
<evidence type="ECO:0000313" key="2">
    <source>
        <dbReference type="EMBL" id="MBF0596242.1"/>
    </source>
</evidence>
<evidence type="ECO:0000256" key="1">
    <source>
        <dbReference type="SAM" id="SignalP"/>
    </source>
</evidence>
<accession>A0A8J7FKZ9</accession>
<evidence type="ECO:0000313" key="3">
    <source>
        <dbReference type="Proteomes" id="UP000608754"/>
    </source>
</evidence>